<gene>
    <name evidence="2" type="ORF">EDB95_5104</name>
</gene>
<accession>A0A4R8DI73</accession>
<keyword evidence="3" id="KW-1185">Reference proteome</keyword>
<evidence type="ECO:0000256" key="1">
    <source>
        <dbReference type="SAM" id="SignalP"/>
    </source>
</evidence>
<dbReference type="RefSeq" id="WP_133999174.1">
    <property type="nucleotide sequence ID" value="NZ_SODV01000002.1"/>
</dbReference>
<evidence type="ECO:0000313" key="2">
    <source>
        <dbReference type="EMBL" id="TDW97257.1"/>
    </source>
</evidence>
<sequence>MKQIINTTGLFLLIAVPTFAGNMDSTKKDSCCTTAAVKANRDNAPAAISAAEFAQAAVELNAAAANADADITFAYAAHNADHAAVAKADALTDLQVCASSYNHLSEAAVRNADRSLTAAHQEKVAFEGTPVKAESLTKLLIATDKSTHQQFARQYGMEVASSK</sequence>
<evidence type="ECO:0008006" key="4">
    <source>
        <dbReference type="Google" id="ProtNLM"/>
    </source>
</evidence>
<feature type="signal peptide" evidence="1">
    <location>
        <begin position="1"/>
        <end position="20"/>
    </location>
</feature>
<evidence type="ECO:0000313" key="3">
    <source>
        <dbReference type="Proteomes" id="UP000294498"/>
    </source>
</evidence>
<comment type="caution">
    <text evidence="2">The sequence shown here is derived from an EMBL/GenBank/DDBJ whole genome shotgun (WGS) entry which is preliminary data.</text>
</comment>
<dbReference type="AlphaFoldDB" id="A0A4R8DI73"/>
<reference evidence="2 3" key="1">
    <citation type="submission" date="2019-03" db="EMBL/GenBank/DDBJ databases">
        <title>Genomic Encyclopedia of Type Strains, Phase IV (KMG-IV): sequencing the most valuable type-strain genomes for metagenomic binning, comparative biology and taxonomic classification.</title>
        <authorList>
            <person name="Goeker M."/>
        </authorList>
    </citation>
    <scope>NUCLEOTIDE SEQUENCE [LARGE SCALE GENOMIC DNA]</scope>
    <source>
        <strain evidence="2 3">DSM 100059</strain>
    </source>
</reference>
<protein>
    <recommendedName>
        <fullName evidence="4">Outer membrane protein</fullName>
    </recommendedName>
</protein>
<organism evidence="2 3">
    <name type="scientific">Dinghuibacter silviterrae</name>
    <dbReference type="NCBI Taxonomy" id="1539049"/>
    <lineage>
        <taxon>Bacteria</taxon>
        <taxon>Pseudomonadati</taxon>
        <taxon>Bacteroidota</taxon>
        <taxon>Chitinophagia</taxon>
        <taxon>Chitinophagales</taxon>
        <taxon>Chitinophagaceae</taxon>
        <taxon>Dinghuibacter</taxon>
    </lineage>
</organism>
<name>A0A4R8DI73_9BACT</name>
<proteinExistence type="predicted"/>
<dbReference type="Proteomes" id="UP000294498">
    <property type="component" value="Unassembled WGS sequence"/>
</dbReference>
<dbReference type="EMBL" id="SODV01000002">
    <property type="protein sequence ID" value="TDW97257.1"/>
    <property type="molecule type" value="Genomic_DNA"/>
</dbReference>
<keyword evidence="1" id="KW-0732">Signal</keyword>
<feature type="chain" id="PRO_5020266768" description="Outer membrane protein" evidence="1">
    <location>
        <begin position="21"/>
        <end position="163"/>
    </location>
</feature>